<sequence>MMDEDQQQRIPNNVLLFRLAVSNSLKRIAELVSEEEFLKIFTIFKSKPGTAQKFHKAMCKELLDVMNDNLEEILTEGALQQELEKLAALTDANSSVKEDAWRPPGNVPLHLRSLDAQVMIEESETLEKRVNEIEKENAILMEQLSDKRLKVIAMNDKITRSLNKSPIVISLLEKRLRGLEECLSLIEHK</sequence>
<evidence type="ECO:0000256" key="1">
    <source>
        <dbReference type="ARBA" id="ARBA00004123"/>
    </source>
</evidence>
<dbReference type="KEGG" id="ccal:108622676"/>
<proteinExistence type="predicted"/>
<keyword evidence="4" id="KW-0132">Cell division</keyword>
<keyword evidence="5" id="KW-0498">Mitosis</keyword>
<keyword evidence="9" id="KW-0137">Centromere</keyword>
<gene>
    <name evidence="12" type="primary">LOC108622676</name>
</gene>
<evidence type="ECO:0000313" key="11">
    <source>
        <dbReference type="Proteomes" id="UP000694925"/>
    </source>
</evidence>
<organism evidence="11 12">
    <name type="scientific">Ceratina calcarata</name>
    <dbReference type="NCBI Taxonomy" id="156304"/>
    <lineage>
        <taxon>Eukaryota</taxon>
        <taxon>Metazoa</taxon>
        <taxon>Ecdysozoa</taxon>
        <taxon>Arthropoda</taxon>
        <taxon>Hexapoda</taxon>
        <taxon>Insecta</taxon>
        <taxon>Pterygota</taxon>
        <taxon>Neoptera</taxon>
        <taxon>Endopterygota</taxon>
        <taxon>Hymenoptera</taxon>
        <taxon>Apocrita</taxon>
        <taxon>Aculeata</taxon>
        <taxon>Apoidea</taxon>
        <taxon>Anthophila</taxon>
        <taxon>Apidae</taxon>
        <taxon>Ceratina</taxon>
        <taxon>Zadontomerus</taxon>
    </lineage>
</organism>
<evidence type="ECO:0000256" key="10">
    <source>
        <dbReference type="SAM" id="Coils"/>
    </source>
</evidence>
<reference evidence="12" key="1">
    <citation type="submission" date="2025-08" db="UniProtKB">
        <authorList>
            <consortium name="RefSeq"/>
        </authorList>
    </citation>
    <scope>IDENTIFICATION</scope>
    <source>
        <tissue evidence="12">Whole body</tissue>
    </source>
</reference>
<dbReference type="Proteomes" id="UP000694925">
    <property type="component" value="Unplaced"/>
</dbReference>
<evidence type="ECO:0000256" key="2">
    <source>
        <dbReference type="ARBA" id="ARBA00004629"/>
    </source>
</evidence>
<dbReference type="Pfam" id="PF03980">
    <property type="entry name" value="Nnf1"/>
    <property type="match status" value="1"/>
</dbReference>
<dbReference type="AlphaFoldDB" id="A0AAJ7N4A2"/>
<evidence type="ECO:0000256" key="9">
    <source>
        <dbReference type="ARBA" id="ARBA00023328"/>
    </source>
</evidence>
<feature type="coiled-coil region" evidence="10">
    <location>
        <begin position="79"/>
        <end position="150"/>
    </location>
</feature>
<evidence type="ECO:0000256" key="5">
    <source>
        <dbReference type="ARBA" id="ARBA00022776"/>
    </source>
</evidence>
<evidence type="ECO:0000256" key="7">
    <source>
        <dbReference type="ARBA" id="ARBA00023242"/>
    </source>
</evidence>
<evidence type="ECO:0000313" key="12">
    <source>
        <dbReference type="RefSeq" id="XP_017876204.1"/>
    </source>
</evidence>
<keyword evidence="6" id="KW-0995">Kinetochore</keyword>
<dbReference type="GO" id="GO:0051301">
    <property type="term" value="P:cell division"/>
    <property type="evidence" value="ECO:0007669"/>
    <property type="project" value="UniProtKB-KW"/>
</dbReference>
<accession>A0AAJ7N4A2</accession>
<dbReference type="InterPro" id="IPR007128">
    <property type="entry name" value="PMF1/Nnf1"/>
</dbReference>
<keyword evidence="3" id="KW-0158">Chromosome</keyword>
<keyword evidence="11" id="KW-1185">Reference proteome</keyword>
<evidence type="ECO:0000256" key="4">
    <source>
        <dbReference type="ARBA" id="ARBA00022618"/>
    </source>
</evidence>
<dbReference type="RefSeq" id="XP_017876204.1">
    <property type="nucleotide sequence ID" value="XM_018020715.2"/>
</dbReference>
<evidence type="ECO:0000256" key="3">
    <source>
        <dbReference type="ARBA" id="ARBA00022454"/>
    </source>
</evidence>
<evidence type="ECO:0000256" key="8">
    <source>
        <dbReference type="ARBA" id="ARBA00023306"/>
    </source>
</evidence>
<name>A0AAJ7N4A2_9HYME</name>
<protein>
    <submittedName>
        <fullName evidence="12">Uncharacterized protein LOC108622676</fullName>
    </submittedName>
</protein>
<dbReference type="GO" id="GO:0005634">
    <property type="term" value="C:nucleus"/>
    <property type="evidence" value="ECO:0007669"/>
    <property type="project" value="UniProtKB-SubCell"/>
</dbReference>
<comment type="subcellular location">
    <subcellularLocation>
        <location evidence="2">Chromosome</location>
        <location evidence="2">Centromere</location>
        <location evidence="2">Kinetochore</location>
    </subcellularLocation>
    <subcellularLocation>
        <location evidence="1">Nucleus</location>
    </subcellularLocation>
</comment>
<keyword evidence="8" id="KW-0131">Cell cycle</keyword>
<keyword evidence="10" id="KW-0175">Coiled coil</keyword>
<dbReference type="GeneID" id="108622676"/>
<keyword evidence="7" id="KW-0539">Nucleus</keyword>
<dbReference type="GO" id="GO:0000444">
    <property type="term" value="C:MIS12/MIND type complex"/>
    <property type="evidence" value="ECO:0007669"/>
    <property type="project" value="InterPro"/>
</dbReference>
<evidence type="ECO:0000256" key="6">
    <source>
        <dbReference type="ARBA" id="ARBA00022838"/>
    </source>
</evidence>